<dbReference type="GO" id="GO:0005525">
    <property type="term" value="F:GTP binding"/>
    <property type="evidence" value="ECO:0007669"/>
    <property type="project" value="UniProtKB-KW"/>
</dbReference>
<name>A0AA35W1H9_GEOBA</name>
<dbReference type="GO" id="GO:0003924">
    <property type="term" value="F:GTPase activity"/>
    <property type="evidence" value="ECO:0007669"/>
    <property type="project" value="InterPro"/>
</dbReference>
<evidence type="ECO:0000256" key="1">
    <source>
        <dbReference type="ARBA" id="ARBA00022490"/>
    </source>
</evidence>
<dbReference type="InterPro" id="IPR043358">
    <property type="entry name" value="GNL1-like"/>
</dbReference>
<evidence type="ECO:0000256" key="5">
    <source>
        <dbReference type="SAM" id="MobiDB-lite"/>
    </source>
</evidence>
<keyword evidence="2" id="KW-0547">Nucleotide-binding</keyword>
<organism evidence="6 7">
    <name type="scientific">Geodia barretti</name>
    <name type="common">Barrett's horny sponge</name>
    <dbReference type="NCBI Taxonomy" id="519541"/>
    <lineage>
        <taxon>Eukaryota</taxon>
        <taxon>Metazoa</taxon>
        <taxon>Porifera</taxon>
        <taxon>Demospongiae</taxon>
        <taxon>Heteroscleromorpha</taxon>
        <taxon>Tetractinellida</taxon>
        <taxon>Astrophorina</taxon>
        <taxon>Geodiidae</taxon>
        <taxon>Geodia</taxon>
    </lineage>
</organism>
<keyword evidence="4" id="KW-0342">GTP-binding</keyword>
<feature type="compositionally biased region" description="Basic residues" evidence="5">
    <location>
        <begin position="216"/>
        <end position="236"/>
    </location>
</feature>
<evidence type="ECO:0000256" key="2">
    <source>
        <dbReference type="ARBA" id="ARBA00022741"/>
    </source>
</evidence>
<reference evidence="6" key="1">
    <citation type="submission" date="2023-03" db="EMBL/GenBank/DDBJ databases">
        <authorList>
            <person name="Steffen K."/>
            <person name="Cardenas P."/>
        </authorList>
    </citation>
    <scope>NUCLEOTIDE SEQUENCE</scope>
</reference>
<feature type="region of interest" description="Disordered" evidence="5">
    <location>
        <begin position="180"/>
        <end position="236"/>
    </location>
</feature>
<proteinExistence type="predicted"/>
<dbReference type="Proteomes" id="UP001174909">
    <property type="component" value="Unassembled WGS sequence"/>
</dbReference>
<protein>
    <submittedName>
        <fullName evidence="6">Large subunit GTPase 1 homolog</fullName>
    </submittedName>
</protein>
<dbReference type="PANTHER" id="PTHR45709">
    <property type="entry name" value="LARGE SUBUNIT GTPASE 1 HOMOLOG-RELATED"/>
    <property type="match status" value="1"/>
</dbReference>
<gene>
    <name evidence="6" type="ORF">GBAR_LOCUS3506</name>
</gene>
<keyword evidence="3" id="KW-0378">Hydrolase</keyword>
<feature type="region of interest" description="Disordered" evidence="5">
    <location>
        <begin position="112"/>
        <end position="144"/>
    </location>
</feature>
<keyword evidence="1" id="KW-0963">Cytoplasm</keyword>
<sequence>VSQNPSLRTGTGVWDQAPTALRRGRPFSLSDSPGASLGLRMWVWSHCYHSHLIGVVCLSDLHGYMTSHGQPDCPRSARYILKDYVKGKLLYCHTPPGVTPETFNSIPTEARAPAAEGVGEGGSERGVNSPSIDKDKGEGKSGGVTLSEFDKQFMEQEEVRAITKGCHGVRGFIRKSGANHRLSLGQGQGGEGEEEEGEGTSDAASVTSSMVGVGKPWKRHNNRNKKEKTRRTVHIS</sequence>
<feature type="non-terminal residue" evidence="6">
    <location>
        <position position="236"/>
    </location>
</feature>
<evidence type="ECO:0000313" key="6">
    <source>
        <dbReference type="EMBL" id="CAI8002903.1"/>
    </source>
</evidence>
<comment type="caution">
    <text evidence="6">The sequence shown here is derived from an EMBL/GenBank/DDBJ whole genome shotgun (WGS) entry which is preliminary data.</text>
</comment>
<keyword evidence="7" id="KW-1185">Reference proteome</keyword>
<accession>A0AA35W1H9</accession>
<dbReference type="PANTHER" id="PTHR45709:SF2">
    <property type="entry name" value="LARGE SUBUNIT GTPASE 1 HOMOLOG"/>
    <property type="match status" value="1"/>
</dbReference>
<dbReference type="GO" id="GO:0000054">
    <property type="term" value="P:ribosomal subunit export from nucleus"/>
    <property type="evidence" value="ECO:0007669"/>
    <property type="project" value="TreeGrafter"/>
</dbReference>
<evidence type="ECO:0000256" key="3">
    <source>
        <dbReference type="ARBA" id="ARBA00022801"/>
    </source>
</evidence>
<evidence type="ECO:0000313" key="7">
    <source>
        <dbReference type="Proteomes" id="UP001174909"/>
    </source>
</evidence>
<dbReference type="EMBL" id="CASHTH010000498">
    <property type="protein sequence ID" value="CAI8002903.1"/>
    <property type="molecule type" value="Genomic_DNA"/>
</dbReference>
<dbReference type="AlphaFoldDB" id="A0AA35W1H9"/>
<dbReference type="GO" id="GO:0005829">
    <property type="term" value="C:cytosol"/>
    <property type="evidence" value="ECO:0007669"/>
    <property type="project" value="TreeGrafter"/>
</dbReference>
<evidence type="ECO:0000256" key="4">
    <source>
        <dbReference type="ARBA" id="ARBA00023134"/>
    </source>
</evidence>